<gene>
    <name evidence="2" type="ORF">TrST_g11495</name>
</gene>
<feature type="region of interest" description="Disordered" evidence="1">
    <location>
        <begin position="190"/>
        <end position="210"/>
    </location>
</feature>
<proteinExistence type="predicted"/>
<reference evidence="3" key="1">
    <citation type="journal article" date="2023" name="Commun. Biol.">
        <title>Genome analysis of Parmales, the sister group of diatoms, reveals the evolutionary specialization of diatoms from phago-mixotrophs to photoautotrophs.</title>
        <authorList>
            <person name="Ban H."/>
            <person name="Sato S."/>
            <person name="Yoshikawa S."/>
            <person name="Yamada K."/>
            <person name="Nakamura Y."/>
            <person name="Ichinomiya M."/>
            <person name="Sato N."/>
            <person name="Blanc-Mathieu R."/>
            <person name="Endo H."/>
            <person name="Kuwata A."/>
            <person name="Ogata H."/>
        </authorList>
    </citation>
    <scope>NUCLEOTIDE SEQUENCE [LARGE SCALE GENOMIC DNA]</scope>
    <source>
        <strain evidence="3">NIES 3701</strain>
    </source>
</reference>
<evidence type="ECO:0000256" key="1">
    <source>
        <dbReference type="SAM" id="MobiDB-lite"/>
    </source>
</evidence>
<feature type="region of interest" description="Disordered" evidence="1">
    <location>
        <begin position="1"/>
        <end position="24"/>
    </location>
</feature>
<comment type="caution">
    <text evidence="2">The sequence shown here is derived from an EMBL/GenBank/DDBJ whole genome shotgun (WGS) entry which is preliminary data.</text>
</comment>
<accession>A0A9W7A133</accession>
<protein>
    <submittedName>
        <fullName evidence="2">Uncharacterized protein</fullName>
    </submittedName>
</protein>
<dbReference type="Proteomes" id="UP001165085">
    <property type="component" value="Unassembled WGS sequence"/>
</dbReference>
<feature type="compositionally biased region" description="Low complexity" evidence="1">
    <location>
        <begin position="284"/>
        <end position="298"/>
    </location>
</feature>
<feature type="compositionally biased region" description="Polar residues" evidence="1">
    <location>
        <begin position="238"/>
        <end position="255"/>
    </location>
</feature>
<dbReference type="AlphaFoldDB" id="A0A9W7A133"/>
<feature type="region of interest" description="Disordered" evidence="1">
    <location>
        <begin position="238"/>
        <end position="318"/>
    </location>
</feature>
<dbReference type="EMBL" id="BRXY01000059">
    <property type="protein sequence ID" value="GMH59470.1"/>
    <property type="molecule type" value="Genomic_DNA"/>
</dbReference>
<organism evidence="2 3">
    <name type="scientific">Triparma strigata</name>
    <dbReference type="NCBI Taxonomy" id="1606541"/>
    <lineage>
        <taxon>Eukaryota</taxon>
        <taxon>Sar</taxon>
        <taxon>Stramenopiles</taxon>
        <taxon>Ochrophyta</taxon>
        <taxon>Bolidophyceae</taxon>
        <taxon>Parmales</taxon>
        <taxon>Triparmaceae</taxon>
        <taxon>Triparma</taxon>
    </lineage>
</organism>
<evidence type="ECO:0000313" key="2">
    <source>
        <dbReference type="EMBL" id="GMH59470.1"/>
    </source>
</evidence>
<dbReference type="OrthoDB" id="10666783at2759"/>
<keyword evidence="3" id="KW-1185">Reference proteome</keyword>
<evidence type="ECO:0000313" key="3">
    <source>
        <dbReference type="Proteomes" id="UP001165085"/>
    </source>
</evidence>
<sequence length="483" mass="53720">MKRQYLDPISKPGEPDDISERRERLYSRPVAAGPGHHKPNMSRDPHIADLHEFLYKNNCLPDFKNQSKFWCRYTTSGLMEFLVKINFLSHMELRRRSITIPRSEKEFEAYLANNVNNNVAYQPSQVKLDKATTIAVQRWLNSFQLWYGDYDGIFDPSLVFALNRFLEREVHGEDYPQQVVGNKMQVVGNKMETSSSSNPAKPAKMRHQQVPEPNAVTENVYGAGGSLGTVFYPDVKQTQESQKQGRTTEKQQSSLGPDAPIGLLVQKKLEERRERESSSEFKKPAATAAAPVSSTSAPPLAPSNPQTPSPGGVSRGLNTQQQPSLAFVWDNVSNYLTPIDIARFSCTSRTMCLAMAQIRQQSAVRTNACEEPGQGAAFVDFQLDDPLRVPQNLGRAGDQTNNCQQLILATIIPEQVQAVPDRALPGQAPEVNTFEDQDNASQHSLQDNTGSWLDGISFDEDEAGGFTLGGVGNPDDWSDFLKD</sequence>
<feature type="region of interest" description="Disordered" evidence="1">
    <location>
        <begin position="463"/>
        <end position="483"/>
    </location>
</feature>
<feature type="compositionally biased region" description="Basic and acidic residues" evidence="1">
    <location>
        <begin position="267"/>
        <end position="283"/>
    </location>
</feature>
<feature type="compositionally biased region" description="Pro residues" evidence="1">
    <location>
        <begin position="299"/>
        <end position="308"/>
    </location>
</feature>
<name>A0A9W7A133_9STRA</name>